<keyword evidence="3" id="KW-1185">Reference proteome</keyword>
<dbReference type="OrthoDB" id="10346599at2759"/>
<dbReference type="EMBL" id="FJUX01000026">
    <property type="protein sequence ID" value="CZS96358.1"/>
    <property type="molecule type" value="Genomic_DNA"/>
</dbReference>
<evidence type="ECO:0000313" key="2">
    <source>
        <dbReference type="EMBL" id="CZS96358.1"/>
    </source>
</evidence>
<gene>
    <name evidence="2" type="ORF">RAG0_05723</name>
</gene>
<evidence type="ECO:0000313" key="3">
    <source>
        <dbReference type="Proteomes" id="UP000178912"/>
    </source>
</evidence>
<feature type="signal peptide" evidence="1">
    <location>
        <begin position="1"/>
        <end position="16"/>
    </location>
</feature>
<dbReference type="Proteomes" id="UP000178912">
    <property type="component" value="Unassembled WGS sequence"/>
</dbReference>
<proteinExistence type="predicted"/>
<organism evidence="2 3">
    <name type="scientific">Rhynchosporium agropyri</name>
    <dbReference type="NCBI Taxonomy" id="914238"/>
    <lineage>
        <taxon>Eukaryota</taxon>
        <taxon>Fungi</taxon>
        <taxon>Dikarya</taxon>
        <taxon>Ascomycota</taxon>
        <taxon>Pezizomycotina</taxon>
        <taxon>Leotiomycetes</taxon>
        <taxon>Helotiales</taxon>
        <taxon>Ploettnerulaceae</taxon>
        <taxon>Rhynchosporium</taxon>
    </lineage>
</organism>
<protein>
    <submittedName>
        <fullName evidence="2">Uncharacterized protein</fullName>
    </submittedName>
</protein>
<sequence>MKTFTLLAILFSTALAATIGDQSFPCTEPNFGGCCTEIDEFGGGHGCLEAAVAADGKGYVCSEKTDHNLCCHRAPWVVHAAHPLVCS</sequence>
<evidence type="ECO:0000256" key="1">
    <source>
        <dbReference type="SAM" id="SignalP"/>
    </source>
</evidence>
<accession>A0A1E1KE94</accession>
<keyword evidence="1" id="KW-0732">Signal</keyword>
<name>A0A1E1KE94_9HELO</name>
<dbReference type="AlphaFoldDB" id="A0A1E1KE94"/>
<reference evidence="3" key="1">
    <citation type="submission" date="2016-03" db="EMBL/GenBank/DDBJ databases">
        <authorList>
            <person name="Guldener U."/>
        </authorList>
    </citation>
    <scope>NUCLEOTIDE SEQUENCE [LARGE SCALE GENOMIC DNA]</scope>
    <source>
        <strain evidence="3">04CH-RAC-A.6.1</strain>
    </source>
</reference>
<feature type="chain" id="PRO_5009445956" evidence="1">
    <location>
        <begin position="17"/>
        <end position="87"/>
    </location>
</feature>